<name>S9QE08_9RHOB</name>
<protein>
    <submittedName>
        <fullName evidence="1">Uncharacterized protein</fullName>
    </submittedName>
</protein>
<sequence>MPVTTFVTLIFAVLTAAALTVWAFVAWGAGTMVPLLLGLALLARWAMMPIASDDGHA</sequence>
<dbReference type="EMBL" id="APVH01000041">
    <property type="protein sequence ID" value="EPX78132.1"/>
    <property type="molecule type" value="Genomic_DNA"/>
</dbReference>
<accession>S9QE08</accession>
<gene>
    <name evidence="1" type="ORF">Salmuc_04479</name>
</gene>
<evidence type="ECO:0000313" key="1">
    <source>
        <dbReference type="EMBL" id="EPX78132.1"/>
    </source>
</evidence>
<comment type="caution">
    <text evidence="1">The sequence shown here is derived from an EMBL/GenBank/DDBJ whole genome shotgun (WGS) entry which is preliminary data.</text>
</comment>
<dbReference type="AlphaFoldDB" id="S9QE08"/>
<proteinExistence type="predicted"/>
<evidence type="ECO:0000313" key="2">
    <source>
        <dbReference type="Proteomes" id="UP000015347"/>
    </source>
</evidence>
<dbReference type="STRING" id="1123237.Salmuc_04479"/>
<keyword evidence="2" id="KW-1185">Reference proteome</keyword>
<dbReference type="eggNOG" id="ENOG5033NWE">
    <property type="taxonomic scope" value="Bacteria"/>
</dbReference>
<reference evidence="2" key="1">
    <citation type="journal article" date="2014" name="Stand. Genomic Sci.">
        <title>Genome sequence of the exopolysaccharide-producing Salipiger mucosus type strain (DSM 16094(T)), a moderately halophilic member of the Roseobacter clade.</title>
        <authorList>
            <person name="Riedel T."/>
            <person name="Spring S."/>
            <person name="Fiebig A."/>
            <person name="Petersen J."/>
            <person name="Kyrpides N.C."/>
            <person name="Goker M."/>
            <person name="Klenk H.P."/>
        </authorList>
    </citation>
    <scope>NUCLEOTIDE SEQUENCE [LARGE SCALE GENOMIC DNA]</scope>
    <source>
        <strain evidence="2">DSM 16094</strain>
    </source>
</reference>
<dbReference type="Proteomes" id="UP000015347">
    <property type="component" value="Unassembled WGS sequence"/>
</dbReference>
<dbReference type="RefSeq" id="WP_020042298.1">
    <property type="nucleotide sequence ID" value="NZ_KE557280.1"/>
</dbReference>
<organism evidence="1 2">
    <name type="scientific">Salipiger mucosus DSM 16094</name>
    <dbReference type="NCBI Taxonomy" id="1123237"/>
    <lineage>
        <taxon>Bacteria</taxon>
        <taxon>Pseudomonadati</taxon>
        <taxon>Pseudomonadota</taxon>
        <taxon>Alphaproteobacteria</taxon>
        <taxon>Rhodobacterales</taxon>
        <taxon>Roseobacteraceae</taxon>
        <taxon>Salipiger</taxon>
    </lineage>
</organism>
<dbReference type="HOGENOM" id="CLU_2992626_0_0_5"/>